<gene>
    <name evidence="4" type="ORF">HKT18_09020</name>
</gene>
<comment type="caution">
    <text evidence="4">The sequence shown here is derived from an EMBL/GenBank/DDBJ whole genome shotgun (WGS) entry which is preliminary data.</text>
</comment>
<reference evidence="4 5" key="1">
    <citation type="submission" date="2020-05" db="EMBL/GenBank/DDBJ databases">
        <title>Draft genome of Flavobacterium sp. IMCC34852.</title>
        <authorList>
            <person name="Song J."/>
            <person name="Cho J.-C."/>
        </authorList>
    </citation>
    <scope>NUCLEOTIDE SEQUENCE [LARGE SCALE GENOMIC DNA]</scope>
    <source>
        <strain evidence="4 5">IMCC34852</strain>
    </source>
</reference>
<feature type="repeat" description="TPR" evidence="3">
    <location>
        <begin position="126"/>
        <end position="159"/>
    </location>
</feature>
<organism evidence="4 5">
    <name type="scientific">Flavobacterium rivulicola</name>
    <dbReference type="NCBI Taxonomy" id="2732161"/>
    <lineage>
        <taxon>Bacteria</taxon>
        <taxon>Pseudomonadati</taxon>
        <taxon>Bacteroidota</taxon>
        <taxon>Flavobacteriia</taxon>
        <taxon>Flavobacteriales</taxon>
        <taxon>Flavobacteriaceae</taxon>
        <taxon>Flavobacterium</taxon>
    </lineage>
</organism>
<evidence type="ECO:0000256" key="2">
    <source>
        <dbReference type="ARBA" id="ARBA00022803"/>
    </source>
</evidence>
<keyword evidence="2 3" id="KW-0802">TPR repeat</keyword>
<dbReference type="Pfam" id="PF13414">
    <property type="entry name" value="TPR_11"/>
    <property type="match status" value="1"/>
</dbReference>
<dbReference type="InterPro" id="IPR011990">
    <property type="entry name" value="TPR-like_helical_dom_sf"/>
</dbReference>
<evidence type="ECO:0000313" key="4">
    <source>
        <dbReference type="EMBL" id="NNT72353.1"/>
    </source>
</evidence>
<proteinExistence type="predicted"/>
<dbReference type="Pfam" id="PF13181">
    <property type="entry name" value="TPR_8"/>
    <property type="match status" value="1"/>
</dbReference>
<keyword evidence="1" id="KW-0677">Repeat</keyword>
<keyword evidence="5" id="KW-1185">Reference proteome</keyword>
<evidence type="ECO:0000256" key="3">
    <source>
        <dbReference type="PROSITE-ProRule" id="PRU00339"/>
    </source>
</evidence>
<dbReference type="AlphaFoldDB" id="A0A7Y3R9H0"/>
<dbReference type="PANTHER" id="PTHR44186:SF1">
    <property type="entry name" value="BARDET-BIEDL SYNDROME 4 PROTEIN"/>
    <property type="match status" value="1"/>
</dbReference>
<evidence type="ECO:0000256" key="1">
    <source>
        <dbReference type="ARBA" id="ARBA00022737"/>
    </source>
</evidence>
<dbReference type="PANTHER" id="PTHR44186">
    <property type="match status" value="1"/>
</dbReference>
<dbReference type="Proteomes" id="UP000536509">
    <property type="component" value="Unassembled WGS sequence"/>
</dbReference>
<sequence length="352" mass="41401">MKKILLITTFLCCCHTFSQRNEIAWNKAKEAIKLMDEGKIDESIVILQECEKMDDQDYTYPYEIAYAYQLKKDYAAAIAILDKTKNYKNSNSQVYQLSGNCYSYLGKPDLAIKEYEDGMKKFPKAANLHLEKGNIFLHQKKYNEAIENYEAGIKADPMFPSNYYRLALLYLDSNDKLSGLIYGEIFLNLERTTKRTKEMSKLLFDTYKSSIVFNGNETKIDFCDVIIDDKHLKRKEIRMPFCAIFGSNFILSTLGQNDINLESLSKIRTAFLQHYFKSDYKKYPNVLLAYHKKMLDDGHFETYNNYIFQMGAQNEFADWKNNHKEDYENFVTWYTTEKNIIAIHQKNIFIKE</sequence>
<protein>
    <submittedName>
        <fullName evidence="4">Tetratricopeptide repeat protein</fullName>
    </submittedName>
</protein>
<dbReference type="RefSeq" id="WP_171222529.1">
    <property type="nucleotide sequence ID" value="NZ_CP121446.1"/>
</dbReference>
<dbReference type="Gene3D" id="1.25.40.10">
    <property type="entry name" value="Tetratricopeptide repeat domain"/>
    <property type="match status" value="1"/>
</dbReference>
<dbReference type="SUPFAM" id="SSF48452">
    <property type="entry name" value="TPR-like"/>
    <property type="match status" value="1"/>
</dbReference>
<evidence type="ECO:0000313" key="5">
    <source>
        <dbReference type="Proteomes" id="UP000536509"/>
    </source>
</evidence>
<dbReference type="SMART" id="SM00028">
    <property type="entry name" value="TPR"/>
    <property type="match status" value="3"/>
</dbReference>
<dbReference type="InterPro" id="IPR019734">
    <property type="entry name" value="TPR_rpt"/>
</dbReference>
<dbReference type="EMBL" id="JABEVX010000004">
    <property type="protein sequence ID" value="NNT72353.1"/>
    <property type="molecule type" value="Genomic_DNA"/>
</dbReference>
<name>A0A7Y3R9H0_9FLAO</name>
<accession>A0A7Y3R9H0</accession>
<dbReference type="PROSITE" id="PS50005">
    <property type="entry name" value="TPR"/>
    <property type="match status" value="1"/>
</dbReference>